<protein>
    <submittedName>
        <fullName evidence="1">Uncharacterized protein</fullName>
    </submittedName>
</protein>
<accession>A0A1F7H1M4</accession>
<dbReference type="AlphaFoldDB" id="A0A1F7H1M4"/>
<organism evidence="1 2">
    <name type="scientific">Candidatus Roizmanbacteria bacterium RIFCSPHIGHO2_02_FULL_38_11</name>
    <dbReference type="NCBI Taxonomy" id="1802039"/>
    <lineage>
        <taxon>Bacteria</taxon>
        <taxon>Candidatus Roizmaniibacteriota</taxon>
    </lineage>
</organism>
<proteinExistence type="predicted"/>
<dbReference type="Proteomes" id="UP000177913">
    <property type="component" value="Unassembled WGS sequence"/>
</dbReference>
<sequence>MKKLLKLVVIFFLILILFSVLVLGYLGFVPGVSALFGSNKPRDLGVRFTPEDLNKAQSKLGQAVVEPKSNPNQQFNSAQGNPVDATLTQEEYSAHVQQIHPVSDLQIKLSGSSFEISGRIDKSRIPQFVRTWGIANASDTEILNVVNKYLPVDPIFYISGTGGASNNKLTVDLTKAELGRMPVPTDQAEQILKLYTETLFNAVSGFSVEDSNIQGGQLRFKGSAVKELPKY</sequence>
<evidence type="ECO:0000313" key="2">
    <source>
        <dbReference type="Proteomes" id="UP000177913"/>
    </source>
</evidence>
<comment type="caution">
    <text evidence="1">The sequence shown here is derived from an EMBL/GenBank/DDBJ whole genome shotgun (WGS) entry which is preliminary data.</text>
</comment>
<gene>
    <name evidence="1" type="ORF">A3C25_02565</name>
</gene>
<name>A0A1F7H1M4_9BACT</name>
<reference evidence="1 2" key="1">
    <citation type="journal article" date="2016" name="Nat. Commun.">
        <title>Thousands of microbial genomes shed light on interconnected biogeochemical processes in an aquifer system.</title>
        <authorList>
            <person name="Anantharaman K."/>
            <person name="Brown C.T."/>
            <person name="Hug L.A."/>
            <person name="Sharon I."/>
            <person name="Castelle C.J."/>
            <person name="Probst A.J."/>
            <person name="Thomas B.C."/>
            <person name="Singh A."/>
            <person name="Wilkins M.J."/>
            <person name="Karaoz U."/>
            <person name="Brodie E.L."/>
            <person name="Williams K.H."/>
            <person name="Hubbard S.S."/>
            <person name="Banfield J.F."/>
        </authorList>
    </citation>
    <scope>NUCLEOTIDE SEQUENCE [LARGE SCALE GENOMIC DNA]</scope>
</reference>
<dbReference type="EMBL" id="MFZO01000029">
    <property type="protein sequence ID" value="OGK24766.1"/>
    <property type="molecule type" value="Genomic_DNA"/>
</dbReference>
<evidence type="ECO:0000313" key="1">
    <source>
        <dbReference type="EMBL" id="OGK24766.1"/>
    </source>
</evidence>